<evidence type="ECO:0000313" key="2">
    <source>
        <dbReference type="Proteomes" id="UP001174909"/>
    </source>
</evidence>
<sequence>MAIQEDHLKEDIFSDSYLDAFYKAHVAARSGRGNLDEDIAALEAEIRKVQRYRSQFQTYRWDTPLNSCASSECSDDDSDLSPVECSKTSVFKVYNSSCSKINGETPVAKGPSIFSWALRQQILHDHTYCRPSSVPPQIAIDHGTVTIKNIPWHQLSPVKRARAVSRLSSILQHQPSSDEDPLSPSSFEFLPFSLAKSLQRNSCAAGVSLAKGSALLKGRLKSKAAMVTCQRIDIRGIRNKSRDQVLGSGSSRNTLRKRRHSPYIHRRSTGSVEELVSSPHAETCMFAPPPQLKLLPYVQWQPVLGRIALDPRRWT</sequence>
<reference evidence="1" key="1">
    <citation type="submission" date="2023-03" db="EMBL/GenBank/DDBJ databases">
        <authorList>
            <person name="Steffen K."/>
            <person name="Cardenas P."/>
        </authorList>
    </citation>
    <scope>NUCLEOTIDE SEQUENCE</scope>
</reference>
<comment type="caution">
    <text evidence="1">The sequence shown here is derived from an EMBL/GenBank/DDBJ whole genome shotgun (WGS) entry which is preliminary data.</text>
</comment>
<dbReference type="EMBL" id="CASHTH010002164">
    <property type="protein sequence ID" value="CAI8025570.1"/>
    <property type="molecule type" value="Genomic_DNA"/>
</dbReference>
<protein>
    <submittedName>
        <fullName evidence="1">Uncharacterized protein</fullName>
    </submittedName>
</protein>
<gene>
    <name evidence="1" type="ORF">GBAR_LOCUS14755</name>
</gene>
<evidence type="ECO:0000313" key="1">
    <source>
        <dbReference type="EMBL" id="CAI8025570.1"/>
    </source>
</evidence>
<dbReference type="AlphaFoldDB" id="A0AA35WT01"/>
<accession>A0AA35WT01</accession>
<organism evidence="1 2">
    <name type="scientific">Geodia barretti</name>
    <name type="common">Barrett's horny sponge</name>
    <dbReference type="NCBI Taxonomy" id="519541"/>
    <lineage>
        <taxon>Eukaryota</taxon>
        <taxon>Metazoa</taxon>
        <taxon>Porifera</taxon>
        <taxon>Demospongiae</taxon>
        <taxon>Heteroscleromorpha</taxon>
        <taxon>Tetractinellida</taxon>
        <taxon>Astrophorina</taxon>
        <taxon>Geodiidae</taxon>
        <taxon>Geodia</taxon>
    </lineage>
</organism>
<dbReference type="Proteomes" id="UP001174909">
    <property type="component" value="Unassembled WGS sequence"/>
</dbReference>
<keyword evidence="2" id="KW-1185">Reference proteome</keyword>
<name>A0AA35WT01_GEOBA</name>
<proteinExistence type="predicted"/>